<accession>A0AA42ING6</accession>
<dbReference type="EMBL" id="JAOCDH010000016">
    <property type="protein sequence ID" value="MDH0702727.1"/>
    <property type="molecule type" value="Genomic_DNA"/>
</dbReference>
<reference evidence="1" key="1">
    <citation type="submission" date="2022-09" db="EMBL/GenBank/DDBJ databases">
        <title>Intensive care unit water sources are persistently colonized with multi-drug resistant bacteria and are the site of extensive horizontal gene transfer of antibiotic resistance genes.</title>
        <authorList>
            <person name="Diorio-Toth L."/>
        </authorList>
    </citation>
    <scope>NUCLEOTIDE SEQUENCE</scope>
    <source>
        <strain evidence="1">GD03863</strain>
    </source>
</reference>
<dbReference type="RefSeq" id="WP_196460056.1">
    <property type="nucleotide sequence ID" value="NZ_JACFYY010000012.1"/>
</dbReference>
<comment type="caution">
    <text evidence="1">The sequence shown here is derived from an EMBL/GenBank/DDBJ whole genome shotgun (WGS) entry which is preliminary data.</text>
</comment>
<protein>
    <submittedName>
        <fullName evidence="1">Uncharacterized protein</fullName>
    </submittedName>
</protein>
<evidence type="ECO:0000313" key="2">
    <source>
        <dbReference type="Proteomes" id="UP001161137"/>
    </source>
</evidence>
<gene>
    <name evidence="1" type="ORF">N5D41_14665</name>
</gene>
<dbReference type="AlphaFoldDB" id="A0AA42ING6"/>
<proteinExistence type="predicted"/>
<organism evidence="1 2">
    <name type="scientific">Ectopseudomonas toyotomiensis</name>
    <dbReference type="NCBI Taxonomy" id="554344"/>
    <lineage>
        <taxon>Bacteria</taxon>
        <taxon>Pseudomonadati</taxon>
        <taxon>Pseudomonadota</taxon>
        <taxon>Gammaproteobacteria</taxon>
        <taxon>Pseudomonadales</taxon>
        <taxon>Pseudomonadaceae</taxon>
        <taxon>Ectopseudomonas</taxon>
    </lineage>
</organism>
<sequence>MNKRLVAVAGGAVLLLVAGYWGFSVQAGKKAEKQLEDWAYDVELDDKLHWQSVSASPFGGRVSIHGIELDTGRNQPAVRVAELIVSDVLDDDERSRIRLQLKGIEADDSAYADLRGIGALAGSDVRRAMHGFEPALNSGLLTLKPSDLELFVDIDDRAGTLESELSLNLPELFETRISYKLSNQRGLNKQLSRLQDDLADADNLYQVLGLFEAAGQALQRAEIDQVTVAFKDLGMTRRSIALQQRYNTPLDPTAGSADEQRERYFERHVDEMVKNCEREELGRSLEDACELMGDLLRGDAQGLELSLRPDKVRLFDLGKINNERSAKRLVERLNPKISSL</sequence>
<evidence type="ECO:0000313" key="1">
    <source>
        <dbReference type="EMBL" id="MDH0702727.1"/>
    </source>
</evidence>
<name>A0AA42ING6_9GAMM</name>
<dbReference type="Proteomes" id="UP001161137">
    <property type="component" value="Unassembled WGS sequence"/>
</dbReference>